<evidence type="ECO:0000256" key="2">
    <source>
        <dbReference type="ARBA" id="ARBA00022670"/>
    </source>
</evidence>
<evidence type="ECO:0000256" key="1">
    <source>
        <dbReference type="ARBA" id="ARBA00006040"/>
    </source>
</evidence>
<dbReference type="SUPFAM" id="SSF55486">
    <property type="entry name" value="Metalloproteases ('zincins'), catalytic domain"/>
    <property type="match status" value="1"/>
</dbReference>
<protein>
    <submittedName>
        <fullName evidence="9">M3 family metallopeptidase</fullName>
    </submittedName>
</protein>
<dbReference type="InterPro" id="IPR034005">
    <property type="entry name" value="M3A_DCP"/>
</dbReference>
<dbReference type="RefSeq" id="WP_141422536.1">
    <property type="nucleotide sequence ID" value="NZ_VIAR01000013.1"/>
</dbReference>
<keyword evidence="4 7" id="KW-0378">Hydrolase</keyword>
<dbReference type="InterPro" id="IPR045090">
    <property type="entry name" value="Pept_M3A_M3B"/>
</dbReference>
<dbReference type="GO" id="GO:0004222">
    <property type="term" value="F:metalloendopeptidase activity"/>
    <property type="evidence" value="ECO:0007669"/>
    <property type="project" value="InterPro"/>
</dbReference>
<dbReference type="OrthoDB" id="9773538at2"/>
<evidence type="ECO:0000256" key="3">
    <source>
        <dbReference type="ARBA" id="ARBA00022723"/>
    </source>
</evidence>
<keyword evidence="3 7" id="KW-0479">Metal-binding</keyword>
<dbReference type="InterPro" id="IPR001567">
    <property type="entry name" value="Pept_M3A_M3B_dom"/>
</dbReference>
<comment type="similarity">
    <text evidence="1 7">Belongs to the peptidase M3 family.</text>
</comment>
<comment type="cofactor">
    <cofactor evidence="7">
        <name>Zn(2+)</name>
        <dbReference type="ChEBI" id="CHEBI:29105"/>
    </cofactor>
    <text evidence="7">Binds 1 zinc ion.</text>
</comment>
<dbReference type="PANTHER" id="PTHR43660:SF1">
    <property type="entry name" value="DIPEPTIDYL CARBOXYPEPTIDASE"/>
    <property type="match status" value="1"/>
</dbReference>
<dbReference type="PANTHER" id="PTHR43660">
    <property type="entry name" value="DIPEPTIDYL CARBOXYPEPTIDASE"/>
    <property type="match status" value="1"/>
</dbReference>
<dbReference type="FunFam" id="3.40.390.10:FF:000009">
    <property type="entry name" value="Oligopeptidase A"/>
    <property type="match status" value="1"/>
</dbReference>
<evidence type="ECO:0000256" key="7">
    <source>
        <dbReference type="RuleBase" id="RU003435"/>
    </source>
</evidence>
<evidence type="ECO:0000256" key="5">
    <source>
        <dbReference type="ARBA" id="ARBA00022833"/>
    </source>
</evidence>
<dbReference type="InterPro" id="IPR024077">
    <property type="entry name" value="Neurolysin/TOP_dom2"/>
</dbReference>
<dbReference type="InterPro" id="IPR024079">
    <property type="entry name" value="MetalloPept_cat_dom_sf"/>
</dbReference>
<reference evidence="9 10" key="1">
    <citation type="submission" date="2019-06" db="EMBL/GenBank/DDBJ databases">
        <title>Flavibacter putida gen. nov., sp. nov., a novel marine bacterium of the family Flavobacteriaceae isolated from coastal seawater.</title>
        <authorList>
            <person name="Feng X."/>
        </authorList>
    </citation>
    <scope>NUCLEOTIDE SEQUENCE [LARGE SCALE GENOMIC DNA]</scope>
    <source>
        <strain evidence="9 10">PLHSN227</strain>
    </source>
</reference>
<dbReference type="Pfam" id="PF01432">
    <property type="entry name" value="Peptidase_M3"/>
    <property type="match status" value="1"/>
</dbReference>
<dbReference type="GO" id="GO:0006508">
    <property type="term" value="P:proteolysis"/>
    <property type="evidence" value="ECO:0007669"/>
    <property type="project" value="UniProtKB-KW"/>
</dbReference>
<dbReference type="Gene3D" id="3.40.390.10">
    <property type="entry name" value="Collagenase (Catalytic Domain)"/>
    <property type="match status" value="1"/>
</dbReference>
<dbReference type="Gene3D" id="1.10.1370.40">
    <property type="match status" value="1"/>
</dbReference>
<dbReference type="GO" id="GO:0005829">
    <property type="term" value="C:cytosol"/>
    <property type="evidence" value="ECO:0007669"/>
    <property type="project" value="TreeGrafter"/>
</dbReference>
<proteinExistence type="inferred from homology"/>
<gene>
    <name evidence="9" type="ORF">FKR84_11460</name>
</gene>
<keyword evidence="2 7" id="KW-0645">Protease</keyword>
<feature type="domain" description="Peptidase M3A/M3B catalytic" evidence="8">
    <location>
        <begin position="224"/>
        <end position="672"/>
    </location>
</feature>
<accession>A0A507ZCP4</accession>
<comment type="caution">
    <text evidence="9">The sequence shown here is derived from an EMBL/GenBank/DDBJ whole genome shotgun (WGS) entry which is preliminary data.</text>
</comment>
<name>A0A507ZCP4_9FLAO</name>
<keyword evidence="10" id="KW-1185">Reference proteome</keyword>
<dbReference type="Gene3D" id="1.10.1370.10">
    <property type="entry name" value="Neurolysin, domain 3"/>
    <property type="match status" value="1"/>
</dbReference>
<dbReference type="GO" id="GO:0004180">
    <property type="term" value="F:carboxypeptidase activity"/>
    <property type="evidence" value="ECO:0007669"/>
    <property type="project" value="TreeGrafter"/>
</dbReference>
<organism evidence="9 10">
    <name type="scientific">Haloflavibacter putidus</name>
    <dbReference type="NCBI Taxonomy" id="2576776"/>
    <lineage>
        <taxon>Bacteria</taxon>
        <taxon>Pseudomonadati</taxon>
        <taxon>Bacteroidota</taxon>
        <taxon>Flavobacteriia</taxon>
        <taxon>Flavobacteriales</taxon>
        <taxon>Flavobacteriaceae</taxon>
        <taxon>Haloflavibacter</taxon>
    </lineage>
</organism>
<evidence type="ECO:0000256" key="4">
    <source>
        <dbReference type="ARBA" id="ARBA00022801"/>
    </source>
</evidence>
<keyword evidence="5 7" id="KW-0862">Zinc</keyword>
<dbReference type="EMBL" id="VIAR01000013">
    <property type="protein sequence ID" value="TQD34889.1"/>
    <property type="molecule type" value="Genomic_DNA"/>
</dbReference>
<dbReference type="Proteomes" id="UP000317169">
    <property type="component" value="Unassembled WGS sequence"/>
</dbReference>
<dbReference type="GO" id="GO:0046872">
    <property type="term" value="F:metal ion binding"/>
    <property type="evidence" value="ECO:0007669"/>
    <property type="project" value="UniProtKB-UniRule"/>
</dbReference>
<evidence type="ECO:0000313" key="9">
    <source>
        <dbReference type="EMBL" id="TQD34889.1"/>
    </source>
</evidence>
<evidence type="ECO:0000313" key="10">
    <source>
        <dbReference type="Proteomes" id="UP000317169"/>
    </source>
</evidence>
<keyword evidence="6 7" id="KW-0482">Metalloprotease</keyword>
<dbReference type="AlphaFoldDB" id="A0A507ZCP4"/>
<dbReference type="CDD" id="cd06456">
    <property type="entry name" value="M3A_DCP"/>
    <property type="match status" value="1"/>
</dbReference>
<evidence type="ECO:0000256" key="6">
    <source>
        <dbReference type="ARBA" id="ARBA00023049"/>
    </source>
</evidence>
<evidence type="ECO:0000259" key="8">
    <source>
        <dbReference type="Pfam" id="PF01432"/>
    </source>
</evidence>
<sequence>MSNQNPLLQEFDTAPFSKIETKHYKPAIQEAINLAKAEIEQITSNPEKPSFENTIEALEFSGEKLGRVAGIFFNINSAETSEEIQKIAQEVSPWLSAFNNDLLLNEDLFARVKEVYEKKDSLNLTEEQKTLLDKHYKAFSRNGANLPDDKKEELRKIDQELAKLSLTFGENVLAETNNFELLVSDKNDLKGLPESELETAAELAKSKEKEGYLFTLHFPSYLPFMKYVQNRKLRKKMAIAFGAKAFQDNKYNNEENVLQIAKLRHKRANLLGFKTHAHFVLEERMAKSPEKVNHFLEDLLQKAKPAAEKEFKELQDFAKEEDGIEELQKWDSAFYSEKLRQKRFQLDDEQLKPYFSLENVIKGVFTVAEKLYDITFKEVENIDKYHEEVKTFEIYNRKNEFVALFYADFHPREGKRNGAWMTIYKDQKKQNGKDVRPHVSNVCNFTRPTKSKPSLLTFTEVTTLFHEFGHALHGILANSTYPSLSGPSVYWDFVELPSQLLENWCYEKEALELFAKHYKTGEIIPMELIEKIKKSANFLEGIQTVRQLSFGMLDMAWHAIDPTEITNVKAHELKAFENTKLYPDIPENCMSTAFSHIFQGGYSAGYYSYKWAEVLDADAYAYFKEKGIFAKEIATKFKENILSKGGSENPMILYKRFRGKEPNPDALLERAGLLKN</sequence>